<evidence type="ECO:0000313" key="9">
    <source>
        <dbReference type="EMBL" id="UOD33026.1"/>
    </source>
</evidence>
<dbReference type="RefSeq" id="WP_243494047.1">
    <property type="nucleotide sequence ID" value="NZ_CP063361.1"/>
</dbReference>
<accession>A0ABY4AHI9</accession>
<dbReference type="Gene3D" id="3.30.2010.10">
    <property type="entry name" value="Metalloproteases ('zincins'), catalytic domain"/>
    <property type="match status" value="1"/>
</dbReference>
<keyword evidence="1 6" id="KW-0645">Protease</keyword>
<keyword evidence="4 6" id="KW-0862">Zinc</keyword>
<evidence type="ECO:0000256" key="2">
    <source>
        <dbReference type="ARBA" id="ARBA00022723"/>
    </source>
</evidence>
<protein>
    <submittedName>
        <fullName evidence="9">M48 family metallopeptidase</fullName>
    </submittedName>
</protein>
<dbReference type="PANTHER" id="PTHR22726">
    <property type="entry name" value="METALLOENDOPEPTIDASE OMA1"/>
    <property type="match status" value="1"/>
</dbReference>
<feature type="chain" id="PRO_5047114921" evidence="7">
    <location>
        <begin position="25"/>
        <end position="308"/>
    </location>
</feature>
<keyword evidence="2" id="KW-0479">Metal-binding</keyword>
<proteinExistence type="inferred from homology"/>
<organism evidence="9 10">
    <name type="scientific">Massilia violaceinigra</name>
    <dbReference type="NCBI Taxonomy" id="2045208"/>
    <lineage>
        <taxon>Bacteria</taxon>
        <taxon>Pseudomonadati</taxon>
        <taxon>Pseudomonadota</taxon>
        <taxon>Betaproteobacteria</taxon>
        <taxon>Burkholderiales</taxon>
        <taxon>Oxalobacteraceae</taxon>
        <taxon>Telluria group</taxon>
        <taxon>Massilia</taxon>
    </lineage>
</organism>
<dbReference type="PANTHER" id="PTHR22726:SF1">
    <property type="entry name" value="METALLOENDOPEPTIDASE OMA1, MITOCHONDRIAL"/>
    <property type="match status" value="1"/>
</dbReference>
<keyword evidence="7" id="KW-0732">Signal</keyword>
<evidence type="ECO:0000313" key="10">
    <source>
        <dbReference type="Proteomes" id="UP000831532"/>
    </source>
</evidence>
<evidence type="ECO:0000259" key="8">
    <source>
        <dbReference type="Pfam" id="PF01435"/>
    </source>
</evidence>
<gene>
    <name evidence="9" type="ORF">INH39_16145</name>
</gene>
<dbReference type="EMBL" id="CP063361">
    <property type="protein sequence ID" value="UOD33026.1"/>
    <property type="molecule type" value="Genomic_DNA"/>
</dbReference>
<keyword evidence="5 6" id="KW-0482">Metalloprotease</keyword>
<evidence type="ECO:0000256" key="3">
    <source>
        <dbReference type="ARBA" id="ARBA00022801"/>
    </source>
</evidence>
<evidence type="ECO:0000256" key="7">
    <source>
        <dbReference type="SAM" id="SignalP"/>
    </source>
</evidence>
<dbReference type="Pfam" id="PF01435">
    <property type="entry name" value="Peptidase_M48"/>
    <property type="match status" value="1"/>
</dbReference>
<feature type="domain" description="Peptidase M48" evidence="8">
    <location>
        <begin position="108"/>
        <end position="279"/>
    </location>
</feature>
<evidence type="ECO:0000256" key="5">
    <source>
        <dbReference type="ARBA" id="ARBA00023049"/>
    </source>
</evidence>
<evidence type="ECO:0000256" key="6">
    <source>
        <dbReference type="RuleBase" id="RU003983"/>
    </source>
</evidence>
<evidence type="ECO:0000256" key="1">
    <source>
        <dbReference type="ARBA" id="ARBA00022670"/>
    </source>
</evidence>
<reference evidence="9 10" key="1">
    <citation type="submission" date="2020-10" db="EMBL/GenBank/DDBJ databases">
        <title>Genome analysis of Massilia species.</title>
        <authorList>
            <person name="Jung D.-H."/>
        </authorList>
    </citation>
    <scope>NUCLEOTIDE SEQUENCE [LARGE SCALE GENOMIC DNA]</scope>
    <source>
        <strain evidence="10">sipir</strain>
    </source>
</reference>
<evidence type="ECO:0000256" key="4">
    <source>
        <dbReference type="ARBA" id="ARBA00022833"/>
    </source>
</evidence>
<dbReference type="CDD" id="cd07331">
    <property type="entry name" value="M48C_Oma1_like"/>
    <property type="match status" value="1"/>
</dbReference>
<feature type="signal peptide" evidence="7">
    <location>
        <begin position="1"/>
        <end position="24"/>
    </location>
</feature>
<keyword evidence="3 6" id="KW-0378">Hydrolase</keyword>
<name>A0ABY4AHI9_9BURK</name>
<dbReference type="InterPro" id="IPR001915">
    <property type="entry name" value="Peptidase_M48"/>
</dbReference>
<keyword evidence="10" id="KW-1185">Reference proteome</keyword>
<sequence length="308" mass="33328">MKKIRPMLLAVALSLSSVSGVASAQPLPAPIKTEASGKSAASVQDGIQVRKMPAYRKLASAERMNEEAAQQYTQLMGQAQQKGALVPDDHPQVIRLRAIAKRIIPYATRWNPEAAKWNWQVNLLSSDQVNAFCMPGGRIAFFSGILTKLNLTDDEVAAIMGHEISHALREHGRGQTVKSTATNVGARLGGAIIASVFGLDPGTTDTVAQYGAQFASLKFSRDDEREADLIGLDLAARAGFDPRAGIILWQKMAAQNNGAPPAWLSTHPGGKERIRQMQAHMNVLLPLYARSQNTPVAQLPPYRTTAMQ</sequence>
<dbReference type="InterPro" id="IPR051156">
    <property type="entry name" value="Mito/Outer_Membr_Metalloprot"/>
</dbReference>
<comment type="similarity">
    <text evidence="6">Belongs to the peptidase M48 family.</text>
</comment>
<comment type="cofactor">
    <cofactor evidence="6">
        <name>Zn(2+)</name>
        <dbReference type="ChEBI" id="CHEBI:29105"/>
    </cofactor>
    <text evidence="6">Binds 1 zinc ion per subunit.</text>
</comment>
<dbReference type="Proteomes" id="UP000831532">
    <property type="component" value="Chromosome"/>
</dbReference>